<dbReference type="KEGG" id="cdep:91086505"/>
<dbReference type="Proteomes" id="UP000094043">
    <property type="component" value="Chromosome 3"/>
</dbReference>
<dbReference type="EMBL" id="CP143786">
    <property type="protein sequence ID" value="WVN87117.1"/>
    <property type="molecule type" value="Genomic_DNA"/>
</dbReference>
<dbReference type="RefSeq" id="XP_066067817.1">
    <property type="nucleotide sequence ID" value="XM_066211720.1"/>
</dbReference>
<reference evidence="2" key="3">
    <citation type="submission" date="2024-01" db="EMBL/GenBank/DDBJ databases">
        <authorList>
            <person name="Coelho M.A."/>
            <person name="David-Palma M."/>
            <person name="Shea T."/>
            <person name="Sun S."/>
            <person name="Cuomo C.A."/>
            <person name="Heitman J."/>
        </authorList>
    </citation>
    <scope>NUCLEOTIDE SEQUENCE</scope>
    <source>
        <strain evidence="2">CBS 7841</strain>
    </source>
</reference>
<feature type="compositionally biased region" description="Polar residues" evidence="1">
    <location>
        <begin position="30"/>
        <end position="45"/>
    </location>
</feature>
<name>A0A1E3ICM9_9TREE</name>
<feature type="region of interest" description="Disordered" evidence="1">
    <location>
        <begin position="1"/>
        <end position="48"/>
    </location>
</feature>
<proteinExistence type="predicted"/>
<dbReference type="VEuPathDB" id="FungiDB:L203_04750"/>
<evidence type="ECO:0000313" key="2">
    <source>
        <dbReference type="EMBL" id="WVN87117.1"/>
    </source>
</evidence>
<dbReference type="AlphaFoldDB" id="A0A1E3ICM9"/>
<evidence type="ECO:0000256" key="1">
    <source>
        <dbReference type="SAM" id="MobiDB-lite"/>
    </source>
</evidence>
<dbReference type="GeneID" id="91086505"/>
<keyword evidence="3" id="KW-1185">Reference proteome</keyword>
<reference evidence="2" key="2">
    <citation type="journal article" date="2022" name="Elife">
        <title>Obligate sexual reproduction of a homothallic fungus closely related to the Cryptococcus pathogenic species complex.</title>
        <authorList>
            <person name="Passer A.R."/>
            <person name="Clancey S.A."/>
            <person name="Shea T."/>
            <person name="David-Palma M."/>
            <person name="Averette A.F."/>
            <person name="Boekhout T."/>
            <person name="Porcel B.M."/>
            <person name="Nowrousian M."/>
            <person name="Cuomo C.A."/>
            <person name="Sun S."/>
            <person name="Heitman J."/>
            <person name="Coelho M.A."/>
        </authorList>
    </citation>
    <scope>NUCLEOTIDE SEQUENCE</scope>
    <source>
        <strain evidence="2">CBS 7841</strain>
    </source>
</reference>
<evidence type="ECO:0000313" key="3">
    <source>
        <dbReference type="Proteomes" id="UP000094043"/>
    </source>
</evidence>
<protein>
    <submittedName>
        <fullName evidence="2">Uncharacterized protein</fullName>
    </submittedName>
</protein>
<reference evidence="2" key="1">
    <citation type="submission" date="2016-06" db="EMBL/GenBank/DDBJ databases">
        <authorList>
            <person name="Cuomo C."/>
            <person name="Litvintseva A."/>
            <person name="Heitman J."/>
            <person name="Chen Y."/>
            <person name="Sun S."/>
            <person name="Springer D."/>
            <person name="Dromer F."/>
            <person name="Young S."/>
            <person name="Zeng Q."/>
            <person name="Chapman S."/>
            <person name="Gujja S."/>
            <person name="Saif S."/>
            <person name="Birren B."/>
        </authorList>
    </citation>
    <scope>NUCLEOTIDE SEQUENCE</scope>
    <source>
        <strain evidence="2">CBS 7841</strain>
    </source>
</reference>
<accession>A0A1E3ICM9</accession>
<gene>
    <name evidence="2" type="ORF">L203_102293</name>
</gene>
<feature type="compositionally biased region" description="Polar residues" evidence="1">
    <location>
        <begin position="1"/>
        <end position="20"/>
    </location>
</feature>
<organism evidence="2 3">
    <name type="scientific">Cryptococcus depauperatus CBS 7841</name>
    <dbReference type="NCBI Taxonomy" id="1295531"/>
    <lineage>
        <taxon>Eukaryota</taxon>
        <taxon>Fungi</taxon>
        <taxon>Dikarya</taxon>
        <taxon>Basidiomycota</taxon>
        <taxon>Agaricomycotina</taxon>
        <taxon>Tremellomycetes</taxon>
        <taxon>Tremellales</taxon>
        <taxon>Cryptococcaceae</taxon>
        <taxon>Cryptococcus</taxon>
    </lineage>
</organism>
<sequence>MNTSVNDSQPPSQGGSNATSIGERVDHTTGQHLLSANPDSHTSGNPDGLSLKQWSGWLAEELQDAEDKRRRAPDSLKLDLRSIMSEFALISILSDRINTILNRAKTETSNAISQEDLEQIEEIATLQKMECDGRQEILPGTICEVDTYAHEVERSLALIKELQSAKVNGRPSVAEMESFRSRYGRKGKAPSNFSVIMDK</sequence>